<dbReference type="EMBL" id="JACCAB010000001">
    <property type="protein sequence ID" value="NYG08005.1"/>
    <property type="molecule type" value="Genomic_DNA"/>
</dbReference>
<comment type="caution">
    <text evidence="2">The sequence shown here is derived from an EMBL/GenBank/DDBJ whole genome shotgun (WGS) entry which is preliminary data.</text>
</comment>
<evidence type="ECO:0000256" key="1">
    <source>
        <dbReference type="SAM" id="MobiDB-lite"/>
    </source>
</evidence>
<dbReference type="Proteomes" id="UP000573599">
    <property type="component" value="Unassembled WGS sequence"/>
</dbReference>
<evidence type="ECO:0000313" key="3">
    <source>
        <dbReference type="Proteomes" id="UP000573599"/>
    </source>
</evidence>
<reference evidence="2 3" key="1">
    <citation type="submission" date="2020-07" db="EMBL/GenBank/DDBJ databases">
        <title>Sequencing the genomes of 1000 actinobacteria strains.</title>
        <authorList>
            <person name="Klenk H.-P."/>
        </authorList>
    </citation>
    <scope>NUCLEOTIDE SEQUENCE [LARGE SCALE GENOMIC DNA]</scope>
    <source>
        <strain evidence="2 3">DSM 23987</strain>
    </source>
</reference>
<keyword evidence="3" id="KW-1185">Reference proteome</keyword>
<name>A0A852WP46_9MICO</name>
<proteinExistence type="predicted"/>
<dbReference type="AlphaFoldDB" id="A0A852WP46"/>
<feature type="compositionally biased region" description="Polar residues" evidence="1">
    <location>
        <begin position="1"/>
        <end position="17"/>
    </location>
</feature>
<organism evidence="2 3">
    <name type="scientific">Pedococcus badiiscoriae</name>
    <dbReference type="NCBI Taxonomy" id="642776"/>
    <lineage>
        <taxon>Bacteria</taxon>
        <taxon>Bacillati</taxon>
        <taxon>Actinomycetota</taxon>
        <taxon>Actinomycetes</taxon>
        <taxon>Micrococcales</taxon>
        <taxon>Intrasporangiaceae</taxon>
        <taxon>Pedococcus</taxon>
    </lineage>
</organism>
<feature type="region of interest" description="Disordered" evidence="1">
    <location>
        <begin position="1"/>
        <end position="32"/>
    </location>
</feature>
<gene>
    <name evidence="2" type="ORF">BJ986_002492</name>
</gene>
<dbReference type="RefSeq" id="WP_179422271.1">
    <property type="nucleotide sequence ID" value="NZ_JACCAB010000001.1"/>
</dbReference>
<accession>A0A852WP46</accession>
<sequence>MTQQVETHSQLQTQSQPEPDRPMTPLPPALHLPSETVRTLVVSLTEAEDMLRDLEPFVLRNGRLVVNPARQPWIARERALVAELRSRRITGRRGKLPGLP</sequence>
<protein>
    <submittedName>
        <fullName evidence="2">Uncharacterized protein</fullName>
    </submittedName>
</protein>
<evidence type="ECO:0000313" key="2">
    <source>
        <dbReference type="EMBL" id="NYG08005.1"/>
    </source>
</evidence>